<evidence type="ECO:0000256" key="1">
    <source>
        <dbReference type="SAM" id="MobiDB-lite"/>
    </source>
</evidence>
<dbReference type="PANTHER" id="PTHR31591">
    <property type="entry name" value="UPF0613 PROTEIN PB24D3.06C"/>
    <property type="match status" value="1"/>
</dbReference>
<keyword evidence="3" id="KW-1185">Reference proteome</keyword>
<proteinExistence type="predicted"/>
<dbReference type="InterPro" id="IPR013744">
    <property type="entry name" value="SidJ"/>
</dbReference>
<reference evidence="2 3" key="1">
    <citation type="submission" date="2023-01" db="EMBL/GenBank/DDBJ databases">
        <title>Analysis of 21 Apiospora genomes using comparative genomics revels a genus with tremendous synthesis potential of carbohydrate active enzymes and secondary metabolites.</title>
        <authorList>
            <person name="Sorensen T."/>
        </authorList>
    </citation>
    <scope>NUCLEOTIDE SEQUENCE [LARGE SCALE GENOMIC DNA]</scope>
    <source>
        <strain evidence="2 3">CBS 83171</strain>
    </source>
</reference>
<organism evidence="2 3">
    <name type="scientific">Apiospora saccharicola</name>
    <dbReference type="NCBI Taxonomy" id="335842"/>
    <lineage>
        <taxon>Eukaryota</taxon>
        <taxon>Fungi</taxon>
        <taxon>Dikarya</taxon>
        <taxon>Ascomycota</taxon>
        <taxon>Pezizomycotina</taxon>
        <taxon>Sordariomycetes</taxon>
        <taxon>Xylariomycetidae</taxon>
        <taxon>Amphisphaeriales</taxon>
        <taxon>Apiosporaceae</taxon>
        <taxon>Apiospora</taxon>
    </lineage>
</organism>
<feature type="region of interest" description="Disordered" evidence="1">
    <location>
        <begin position="1"/>
        <end position="29"/>
    </location>
</feature>
<accession>A0ABR1UMK7</accession>
<dbReference type="SUPFAM" id="SSF53474">
    <property type="entry name" value="alpha/beta-Hydrolases"/>
    <property type="match status" value="1"/>
</dbReference>
<name>A0ABR1UMK7_9PEZI</name>
<feature type="compositionally biased region" description="Polar residues" evidence="1">
    <location>
        <begin position="1"/>
        <end position="11"/>
    </location>
</feature>
<dbReference type="Pfam" id="PF08538">
    <property type="entry name" value="DUF1749"/>
    <property type="match status" value="1"/>
</dbReference>
<dbReference type="InterPro" id="IPR029058">
    <property type="entry name" value="AB_hydrolase_fold"/>
</dbReference>
<evidence type="ECO:0000313" key="2">
    <source>
        <dbReference type="EMBL" id="KAK8059089.1"/>
    </source>
</evidence>
<evidence type="ECO:0000313" key="3">
    <source>
        <dbReference type="Proteomes" id="UP001446871"/>
    </source>
</evidence>
<dbReference type="Proteomes" id="UP001446871">
    <property type="component" value="Unassembled WGS sequence"/>
</dbReference>
<dbReference type="PANTHER" id="PTHR31591:SF7">
    <property type="entry name" value="DUF1749-DOMAIN-CONTAINING PROTEIN"/>
    <property type="match status" value="1"/>
</dbReference>
<gene>
    <name evidence="2" type="ORF">PG996_009019</name>
</gene>
<sequence>MSSSAATTFPTTVHRFESPTPHNTAFETGPTGAKNALVFIGGLGDGPFTVYYPRAISEAFSKEQNAAGLSYSLFEFRLSSSYTQFGFKRLSDDVADISAFVDYLRSIGKQKIVLMGHSTGTQDCMEYVSPAYTDVPLVDGFILQAPACDRSALQMEMGAEKLEQVVQIARDLIAAGKGQERMPIGSIPPGIFDVPISADRFYSLGAKDGGDNYFDPDFTQDEARAFWQRFEKPLLILHSGNDEYVPPSVDKVGQIQQWKSLCRPGIASELSGSIPSADHRVEKPPGEAENWLVDTVVKFLKQSI</sequence>
<dbReference type="Gene3D" id="3.40.50.1820">
    <property type="entry name" value="alpha/beta hydrolase"/>
    <property type="match status" value="1"/>
</dbReference>
<dbReference type="EMBL" id="JAQQWM010000006">
    <property type="protein sequence ID" value="KAK8059089.1"/>
    <property type="molecule type" value="Genomic_DNA"/>
</dbReference>
<comment type="caution">
    <text evidence="2">The sequence shown here is derived from an EMBL/GenBank/DDBJ whole genome shotgun (WGS) entry which is preliminary data.</text>
</comment>
<protein>
    <submittedName>
        <fullName evidence="2">Uncharacterized protein</fullName>
    </submittedName>
</protein>